<dbReference type="AlphaFoldDB" id="A0A5E4N7E4"/>
<evidence type="ECO:0000256" key="1">
    <source>
        <dbReference type="SAM" id="MobiDB-lite"/>
    </source>
</evidence>
<dbReference type="OrthoDB" id="6613750at2759"/>
<accession>A0A5E4N7E4</accession>
<feature type="compositionally biased region" description="Polar residues" evidence="1">
    <location>
        <begin position="79"/>
        <end position="96"/>
    </location>
</feature>
<name>A0A5E4N7E4_9HEMI</name>
<keyword evidence="3" id="KW-1185">Reference proteome</keyword>
<evidence type="ECO:0000313" key="3">
    <source>
        <dbReference type="Proteomes" id="UP000325440"/>
    </source>
</evidence>
<reference evidence="2 3" key="1">
    <citation type="submission" date="2019-08" db="EMBL/GenBank/DDBJ databases">
        <authorList>
            <person name="Alioto T."/>
            <person name="Alioto T."/>
            <person name="Gomez Garrido J."/>
        </authorList>
    </citation>
    <scope>NUCLEOTIDE SEQUENCE [LARGE SCALE GENOMIC DNA]</scope>
</reference>
<proteinExistence type="predicted"/>
<protein>
    <submittedName>
        <fullName evidence="2">Uncharacterized protein</fullName>
    </submittedName>
</protein>
<dbReference type="Proteomes" id="UP000325440">
    <property type="component" value="Unassembled WGS sequence"/>
</dbReference>
<gene>
    <name evidence="2" type="ORF">CINCED_3A023905</name>
</gene>
<feature type="region of interest" description="Disordered" evidence="1">
    <location>
        <begin position="79"/>
        <end position="156"/>
    </location>
</feature>
<dbReference type="EMBL" id="CABPRJ010001603">
    <property type="protein sequence ID" value="VVC39078.1"/>
    <property type="molecule type" value="Genomic_DNA"/>
</dbReference>
<evidence type="ECO:0000313" key="2">
    <source>
        <dbReference type="EMBL" id="VVC39078.1"/>
    </source>
</evidence>
<organism evidence="2 3">
    <name type="scientific">Cinara cedri</name>
    <dbReference type="NCBI Taxonomy" id="506608"/>
    <lineage>
        <taxon>Eukaryota</taxon>
        <taxon>Metazoa</taxon>
        <taxon>Ecdysozoa</taxon>
        <taxon>Arthropoda</taxon>
        <taxon>Hexapoda</taxon>
        <taxon>Insecta</taxon>
        <taxon>Pterygota</taxon>
        <taxon>Neoptera</taxon>
        <taxon>Paraneoptera</taxon>
        <taxon>Hemiptera</taxon>
        <taxon>Sternorrhyncha</taxon>
        <taxon>Aphidomorpha</taxon>
        <taxon>Aphidoidea</taxon>
        <taxon>Aphididae</taxon>
        <taxon>Lachninae</taxon>
        <taxon>Cinara</taxon>
    </lineage>
</organism>
<feature type="non-terminal residue" evidence="2">
    <location>
        <position position="1"/>
    </location>
</feature>
<sequence>WVALEHDVDYHNASVTGQRNINDIASLDDKAINNTVKECLSKDPLESSFLIGGLTGKQALENTYIQTVGFVFGDKAVYPTSSSTSKSTIDWFSTPKSRNKNHVTDSVPMDDVSTSTGASAAKRTSDGGEASAAKKKKLPGTANEEASDPDTGNPNLENAVIHRAIHQSSGQRLVFRKNHSFVSYGIASVQLVLDPTGYQRVGTNLMSVLV</sequence>